<proteinExistence type="predicted"/>
<dbReference type="Proteomes" id="UP001154282">
    <property type="component" value="Unassembled WGS sequence"/>
</dbReference>
<accession>A0AAV0MQ97</accession>
<comment type="caution">
    <text evidence="1">The sequence shown here is derived from an EMBL/GenBank/DDBJ whole genome shotgun (WGS) entry which is preliminary data.</text>
</comment>
<gene>
    <name evidence="1" type="ORF">LITE_LOCUS29770</name>
</gene>
<protein>
    <submittedName>
        <fullName evidence="1">Uncharacterized protein</fullName>
    </submittedName>
</protein>
<evidence type="ECO:0000313" key="1">
    <source>
        <dbReference type="EMBL" id="CAI0448385.1"/>
    </source>
</evidence>
<sequence length="13" mass="1645">MDAWCMNTWRMEA</sequence>
<name>A0AAV0MQ97_9ROSI</name>
<keyword evidence="2" id="KW-1185">Reference proteome</keyword>
<dbReference type="EMBL" id="CAMGYJ010000007">
    <property type="protein sequence ID" value="CAI0448385.1"/>
    <property type="molecule type" value="Genomic_DNA"/>
</dbReference>
<evidence type="ECO:0000313" key="2">
    <source>
        <dbReference type="Proteomes" id="UP001154282"/>
    </source>
</evidence>
<reference evidence="1" key="1">
    <citation type="submission" date="2022-08" db="EMBL/GenBank/DDBJ databases">
        <authorList>
            <person name="Gutierrez-Valencia J."/>
        </authorList>
    </citation>
    <scope>NUCLEOTIDE SEQUENCE</scope>
</reference>
<organism evidence="1 2">
    <name type="scientific">Linum tenue</name>
    <dbReference type="NCBI Taxonomy" id="586396"/>
    <lineage>
        <taxon>Eukaryota</taxon>
        <taxon>Viridiplantae</taxon>
        <taxon>Streptophyta</taxon>
        <taxon>Embryophyta</taxon>
        <taxon>Tracheophyta</taxon>
        <taxon>Spermatophyta</taxon>
        <taxon>Magnoliopsida</taxon>
        <taxon>eudicotyledons</taxon>
        <taxon>Gunneridae</taxon>
        <taxon>Pentapetalae</taxon>
        <taxon>rosids</taxon>
        <taxon>fabids</taxon>
        <taxon>Malpighiales</taxon>
        <taxon>Linaceae</taxon>
        <taxon>Linum</taxon>
    </lineage>
</organism>